<dbReference type="Gene3D" id="3.40.50.300">
    <property type="entry name" value="P-loop containing nucleotide triphosphate hydrolases"/>
    <property type="match status" value="1"/>
</dbReference>
<dbReference type="InterPro" id="IPR055414">
    <property type="entry name" value="LRR_R13L4/SHOC2-like"/>
</dbReference>
<dbReference type="InterPro" id="IPR042197">
    <property type="entry name" value="Apaf_helical"/>
</dbReference>
<dbReference type="GO" id="GO:0007165">
    <property type="term" value="P:signal transduction"/>
    <property type="evidence" value="ECO:0007669"/>
    <property type="project" value="InterPro"/>
</dbReference>
<dbReference type="Pfam" id="PF00560">
    <property type="entry name" value="LRR_1"/>
    <property type="match status" value="1"/>
</dbReference>
<dbReference type="PANTHER" id="PTHR11017">
    <property type="entry name" value="LEUCINE-RICH REPEAT-CONTAINING PROTEIN"/>
    <property type="match status" value="1"/>
</dbReference>
<evidence type="ECO:0000256" key="1">
    <source>
        <dbReference type="ARBA" id="ARBA00022614"/>
    </source>
</evidence>
<name>A0AAD1ZTA1_9LAMI</name>
<protein>
    <recommendedName>
        <fullName evidence="4">TIR domain-containing protein</fullName>
    </recommendedName>
</protein>
<gene>
    <name evidence="5" type="ORF">FPE_LOCUS22755</name>
</gene>
<dbReference type="Pfam" id="PF01582">
    <property type="entry name" value="TIR"/>
    <property type="match status" value="1"/>
</dbReference>
<dbReference type="PANTHER" id="PTHR11017:SF385">
    <property type="entry name" value="DISEASE RESISTANCE PROTEIN (TIR-NBS-LRR CLASS)-RELATED"/>
    <property type="match status" value="1"/>
</dbReference>
<accession>A0AAD1ZTA1</accession>
<evidence type="ECO:0000256" key="2">
    <source>
        <dbReference type="ARBA" id="ARBA00022737"/>
    </source>
</evidence>
<dbReference type="GO" id="GO:0051707">
    <property type="term" value="P:response to other organism"/>
    <property type="evidence" value="ECO:0007669"/>
    <property type="project" value="UniProtKB-ARBA"/>
</dbReference>
<keyword evidence="3" id="KW-0611">Plant defense</keyword>
<dbReference type="InterPro" id="IPR032675">
    <property type="entry name" value="LRR_dom_sf"/>
</dbReference>
<dbReference type="InterPro" id="IPR044974">
    <property type="entry name" value="Disease_R_plants"/>
</dbReference>
<dbReference type="Pfam" id="PF23598">
    <property type="entry name" value="LRR_14"/>
    <property type="match status" value="2"/>
</dbReference>
<dbReference type="GO" id="GO:0043531">
    <property type="term" value="F:ADP binding"/>
    <property type="evidence" value="ECO:0007669"/>
    <property type="project" value="InterPro"/>
</dbReference>
<evidence type="ECO:0000259" key="4">
    <source>
        <dbReference type="PROSITE" id="PS50104"/>
    </source>
</evidence>
<proteinExistence type="predicted"/>
<keyword evidence="6" id="KW-1185">Reference proteome</keyword>
<keyword evidence="1" id="KW-0433">Leucine-rich repeat</keyword>
<dbReference type="PRINTS" id="PR00364">
    <property type="entry name" value="DISEASERSIST"/>
</dbReference>
<dbReference type="SMART" id="SM00255">
    <property type="entry name" value="TIR"/>
    <property type="match status" value="1"/>
</dbReference>
<dbReference type="InterPro" id="IPR003591">
    <property type="entry name" value="Leu-rich_rpt_typical-subtyp"/>
</dbReference>
<dbReference type="Gene3D" id="3.40.50.10140">
    <property type="entry name" value="Toll/interleukin-1 receptor homology (TIR) domain"/>
    <property type="match status" value="1"/>
</dbReference>
<dbReference type="SMART" id="SM00382">
    <property type="entry name" value="AAA"/>
    <property type="match status" value="1"/>
</dbReference>
<dbReference type="InterPro" id="IPR001611">
    <property type="entry name" value="Leu-rich_rpt"/>
</dbReference>
<dbReference type="SUPFAM" id="SSF52058">
    <property type="entry name" value="L domain-like"/>
    <property type="match status" value="2"/>
</dbReference>
<dbReference type="InterPro" id="IPR000157">
    <property type="entry name" value="TIR_dom"/>
</dbReference>
<feature type="domain" description="TIR" evidence="4">
    <location>
        <begin position="18"/>
        <end position="178"/>
    </location>
</feature>
<dbReference type="InterPro" id="IPR058192">
    <property type="entry name" value="WHD_ROQ1-like"/>
</dbReference>
<dbReference type="SUPFAM" id="SSF52540">
    <property type="entry name" value="P-loop containing nucleoside triphosphate hydrolases"/>
    <property type="match status" value="1"/>
</dbReference>
<dbReference type="SMART" id="SM00369">
    <property type="entry name" value="LRR_TYP"/>
    <property type="match status" value="7"/>
</dbReference>
<dbReference type="InterPro" id="IPR035897">
    <property type="entry name" value="Toll_tir_struct_dom_sf"/>
</dbReference>
<evidence type="ECO:0000256" key="3">
    <source>
        <dbReference type="ARBA" id="ARBA00022821"/>
    </source>
</evidence>
<evidence type="ECO:0000313" key="5">
    <source>
        <dbReference type="EMBL" id="CAI9775325.1"/>
    </source>
</evidence>
<dbReference type="Pfam" id="PF23282">
    <property type="entry name" value="WHD_ROQ1"/>
    <property type="match status" value="1"/>
</dbReference>
<dbReference type="Gene3D" id="3.80.10.10">
    <property type="entry name" value="Ribonuclease Inhibitor"/>
    <property type="match status" value="5"/>
</dbReference>
<dbReference type="PROSITE" id="PS50104">
    <property type="entry name" value="TIR"/>
    <property type="match status" value="1"/>
</dbReference>
<organism evidence="5 6">
    <name type="scientific">Fraxinus pennsylvanica</name>
    <dbReference type="NCBI Taxonomy" id="56036"/>
    <lineage>
        <taxon>Eukaryota</taxon>
        <taxon>Viridiplantae</taxon>
        <taxon>Streptophyta</taxon>
        <taxon>Embryophyta</taxon>
        <taxon>Tracheophyta</taxon>
        <taxon>Spermatophyta</taxon>
        <taxon>Magnoliopsida</taxon>
        <taxon>eudicotyledons</taxon>
        <taxon>Gunneridae</taxon>
        <taxon>Pentapetalae</taxon>
        <taxon>asterids</taxon>
        <taxon>lamiids</taxon>
        <taxon>Lamiales</taxon>
        <taxon>Oleaceae</taxon>
        <taxon>Oleeae</taxon>
        <taxon>Fraxinus</taxon>
    </lineage>
</organism>
<dbReference type="GO" id="GO:0006952">
    <property type="term" value="P:defense response"/>
    <property type="evidence" value="ECO:0007669"/>
    <property type="project" value="UniProtKB-KW"/>
</dbReference>
<reference evidence="5" key="1">
    <citation type="submission" date="2023-05" db="EMBL/GenBank/DDBJ databases">
        <authorList>
            <person name="Huff M."/>
        </authorList>
    </citation>
    <scope>NUCLEOTIDE SEQUENCE</scope>
</reference>
<evidence type="ECO:0000313" key="6">
    <source>
        <dbReference type="Proteomes" id="UP000834106"/>
    </source>
</evidence>
<dbReference type="Pfam" id="PF00931">
    <property type="entry name" value="NB-ARC"/>
    <property type="match status" value="1"/>
</dbReference>
<dbReference type="EMBL" id="OU503048">
    <property type="protein sequence ID" value="CAI9775325.1"/>
    <property type="molecule type" value="Genomic_DNA"/>
</dbReference>
<dbReference type="Proteomes" id="UP000834106">
    <property type="component" value="Chromosome 13"/>
</dbReference>
<dbReference type="PROSITE" id="PS51450">
    <property type="entry name" value="LRR"/>
    <property type="match status" value="1"/>
</dbReference>
<sequence>MEESDYVSESTPAAASRLKWDVFLSFRGEDTSNNFTDLLYNSLFSNEIRVFRDNDEMNRGDEIAPSSLEAIKDSAAAVVVISPNYASSRCCLEELAIICELRKLVLPVFFQVDPSDVRRQKGPFKEAIESFEANCGVKKVKRWRNAMERVGGISGWVYNSKEETHLIQSLVKRILNELNNSPVAVAPYTVGLDFLVTEVMKLLDVRNNAPQLLGFLGTGGIGKTTLAKAVYNKLARHFENRSFISNVRETFAKPDGLLLLQNELIKDLYKSSENHVDGNNAFMIAIRRIFQEKQVLLVLDDVDDANQLNELAICREWLHEGSRIIITTRNRDALPTDLVKIYEMRQLCPSDSLKLFSYYALRREKPNDTFLKLSEQIVSITGGLPLALQVFGSFLFDKRRVQEWHDELEKLKKIRPNHLQDILRISYDALGDEEKSVFLDIACLLLNLEMKREDVIDVIKGCGFKAEIGLTALIDRSLIKVVGEDRLWMHDQIRDMGRQIIIEESYSDIGKRSRIWDHGDVLQVLQGEKGTQCIQGLIVDMEVMNRKRMRIPSSIALDNLRRSPNVTAALTYMKEKYKEYFQRDADEGEKIVDTRWFKSMVNLRLLRFSNVRLKGGFENIPTAVKWLQWRKCSHKTLPSILLAGELSVLDLSESKVESLSGRKGFWDGRKVKNKLTVLNLYNCCNLTAIPDLSVHESLEKLILELCVNLKTIHKSLGSLDTLRHLNLRACSSLVEFPSDVSGLKCLEVLILSDCSELKNLPWNIGSMNSLRELLADRTAIDELPETIFGLTYLEKLSLNHCKSLKRLPKSIGKLSSLRELSLRDSAVEELPDTIGFLGNLETLNLMWCKSLVVIPDSIGKLKSLAKLFLSGSSIEVIPASVGSLFYLKDLSVSKCECLHALPATIEGLSSMTEFQLDRILITSLPQEIGSLKSLKKLEARDCKNLTALPESIGNMSALNTLILDNAVILELPESIGMLENLTTLRLNNCKKLRKLPASFGKLKNLYRLFMVETAITELPETFGMLSNLQTLGMKQSLLSGTSEPATSLEMKVLPSSFSDLSSLVEFNACAWKISGKIPDDFEKLISLETLNLSHNDFHSLPSNMRGLHVLKKLELSQCKLLKVLPPLPESLQELNAANCTSLESISDLSNLQNLMQIDFANCEKLVDVPGVEQLKSLKMLYMGGCSSCASAVIRKLDKVALRNLRNFSIPGSEIPDWFTPDEVCFSKKKYDAIKSVIIAVVISNNPQIEHDSRYDGLPVTFEVQAQILRANIAVLTHTMNLRGIPSTEEDQLFLCRYPDYTHLFLILQEGDKIRVINKVCRLS</sequence>
<dbReference type="Gene3D" id="1.10.8.430">
    <property type="entry name" value="Helical domain of apoptotic protease-activating factors"/>
    <property type="match status" value="1"/>
</dbReference>
<keyword evidence="2" id="KW-0677">Repeat</keyword>
<dbReference type="InterPro" id="IPR002182">
    <property type="entry name" value="NB-ARC"/>
</dbReference>
<dbReference type="SUPFAM" id="SSF52200">
    <property type="entry name" value="Toll/Interleukin receptor TIR domain"/>
    <property type="match status" value="1"/>
</dbReference>
<dbReference type="InterPro" id="IPR003593">
    <property type="entry name" value="AAA+_ATPase"/>
</dbReference>
<dbReference type="InterPro" id="IPR027417">
    <property type="entry name" value="P-loop_NTPase"/>
</dbReference>